<dbReference type="PANTHER" id="PTHR30363:SF44">
    <property type="entry name" value="AGA OPERON TRANSCRIPTIONAL REPRESSOR-RELATED"/>
    <property type="match status" value="1"/>
</dbReference>
<feature type="domain" description="HTH deoR-type" evidence="4">
    <location>
        <begin position="3"/>
        <end position="58"/>
    </location>
</feature>
<reference evidence="5 6" key="1">
    <citation type="submission" date="2013-12" db="EMBL/GenBank/DDBJ databases">
        <authorList>
            <consortium name="DOE Joint Genome Institute"/>
            <person name="Eisen J."/>
            <person name="Huntemann M."/>
            <person name="Han J."/>
            <person name="Chen A."/>
            <person name="Kyrpides N."/>
            <person name="Mavromatis K."/>
            <person name="Markowitz V."/>
            <person name="Palaniappan K."/>
            <person name="Ivanova N."/>
            <person name="Schaumberg A."/>
            <person name="Pati A."/>
            <person name="Liolios K."/>
            <person name="Nordberg H.P."/>
            <person name="Cantor M.N."/>
            <person name="Hua S.X."/>
            <person name="Woyke T."/>
        </authorList>
    </citation>
    <scope>NUCLEOTIDE SEQUENCE [LARGE SCALE GENOMIC DNA]</scope>
    <source>
        <strain evidence="6">DSM 19437</strain>
    </source>
</reference>
<organism evidence="5 6">
    <name type="scientific">Niabella soli DSM 19437</name>
    <dbReference type="NCBI Taxonomy" id="929713"/>
    <lineage>
        <taxon>Bacteria</taxon>
        <taxon>Pseudomonadati</taxon>
        <taxon>Bacteroidota</taxon>
        <taxon>Chitinophagia</taxon>
        <taxon>Chitinophagales</taxon>
        <taxon>Chitinophagaceae</taxon>
        <taxon>Niabella</taxon>
    </lineage>
</organism>
<dbReference type="SUPFAM" id="SSF46785">
    <property type="entry name" value="Winged helix' DNA-binding domain"/>
    <property type="match status" value="1"/>
</dbReference>
<dbReference type="PANTHER" id="PTHR30363">
    <property type="entry name" value="HTH-TYPE TRANSCRIPTIONAL REGULATOR SRLR-RELATED"/>
    <property type="match status" value="1"/>
</dbReference>
<protein>
    <recommendedName>
        <fullName evidence="4">HTH deoR-type domain-containing protein</fullName>
    </recommendedName>
</protein>
<dbReference type="STRING" id="929713.NIASO_06100"/>
<dbReference type="RefSeq" id="WP_008582748.1">
    <property type="nucleotide sequence ID" value="NZ_CP007035.1"/>
</dbReference>
<dbReference type="PROSITE" id="PS00894">
    <property type="entry name" value="HTH_DEOR_1"/>
    <property type="match status" value="1"/>
</dbReference>
<dbReference type="EMBL" id="CP007035">
    <property type="protein sequence ID" value="AHF17359.1"/>
    <property type="molecule type" value="Genomic_DNA"/>
</dbReference>
<dbReference type="Gene3D" id="1.10.10.10">
    <property type="entry name" value="Winged helix-like DNA-binding domain superfamily/Winged helix DNA-binding domain"/>
    <property type="match status" value="1"/>
</dbReference>
<evidence type="ECO:0000256" key="1">
    <source>
        <dbReference type="ARBA" id="ARBA00023015"/>
    </source>
</evidence>
<dbReference type="Pfam" id="PF08220">
    <property type="entry name" value="HTH_DeoR"/>
    <property type="match status" value="1"/>
</dbReference>
<dbReference type="InterPro" id="IPR050313">
    <property type="entry name" value="Carb_Metab_HTH_regulators"/>
</dbReference>
<dbReference type="AlphaFoldDB" id="W0F7C4"/>
<dbReference type="PRINTS" id="PR00037">
    <property type="entry name" value="HTHLACR"/>
</dbReference>
<keyword evidence="6" id="KW-1185">Reference proteome</keyword>
<dbReference type="InterPro" id="IPR036390">
    <property type="entry name" value="WH_DNA-bd_sf"/>
</dbReference>
<dbReference type="eggNOG" id="COG1349">
    <property type="taxonomic scope" value="Bacteria"/>
</dbReference>
<dbReference type="HOGENOM" id="CLU_2650750_0_0_10"/>
<evidence type="ECO:0000313" key="6">
    <source>
        <dbReference type="Proteomes" id="UP000003586"/>
    </source>
</evidence>
<keyword evidence="2" id="KW-0238">DNA-binding</keyword>
<evidence type="ECO:0000259" key="4">
    <source>
        <dbReference type="PROSITE" id="PS51000"/>
    </source>
</evidence>
<evidence type="ECO:0000313" key="5">
    <source>
        <dbReference type="EMBL" id="AHF17359.1"/>
    </source>
</evidence>
<dbReference type="OrthoDB" id="9798651at2"/>
<evidence type="ECO:0000256" key="2">
    <source>
        <dbReference type="ARBA" id="ARBA00023125"/>
    </source>
</evidence>
<keyword evidence="3" id="KW-0804">Transcription</keyword>
<dbReference type="InterPro" id="IPR018356">
    <property type="entry name" value="Tscrpt_reg_HTH_DeoR_CS"/>
</dbReference>
<dbReference type="GO" id="GO:0003677">
    <property type="term" value="F:DNA binding"/>
    <property type="evidence" value="ECO:0007669"/>
    <property type="project" value="UniProtKB-KW"/>
</dbReference>
<name>W0F7C4_9BACT</name>
<dbReference type="SMART" id="SM00420">
    <property type="entry name" value="HTH_DEOR"/>
    <property type="match status" value="1"/>
</dbReference>
<dbReference type="InterPro" id="IPR036388">
    <property type="entry name" value="WH-like_DNA-bd_sf"/>
</dbReference>
<gene>
    <name evidence="5" type="ORF">NIASO_06100</name>
</gene>
<dbReference type="KEGG" id="nso:NIASO_06100"/>
<dbReference type="PROSITE" id="PS51000">
    <property type="entry name" value="HTH_DEOR_2"/>
    <property type="match status" value="1"/>
</dbReference>
<keyword evidence="1" id="KW-0805">Transcription regulation</keyword>
<dbReference type="Proteomes" id="UP000003586">
    <property type="component" value="Chromosome"/>
</dbReference>
<sequence length="76" mass="8738">MFKEERHAHILKDLKHKHRVLVAELATEMQVSPDTIRRDLQELAEKELVVKVHGGALPADFNEVLERCIKSNGKKL</sequence>
<accession>W0F7C4</accession>
<evidence type="ECO:0000256" key="3">
    <source>
        <dbReference type="ARBA" id="ARBA00023163"/>
    </source>
</evidence>
<dbReference type="GO" id="GO:0003700">
    <property type="term" value="F:DNA-binding transcription factor activity"/>
    <property type="evidence" value="ECO:0007669"/>
    <property type="project" value="InterPro"/>
</dbReference>
<dbReference type="InterPro" id="IPR001034">
    <property type="entry name" value="DeoR_HTH"/>
</dbReference>
<proteinExistence type="predicted"/>